<sequence>MVKYLAFHKMATFESWVLLSVYILTFLIGLPANLLAIYAFIRKLSDKPTPTDILLLNLTASDLLFLLFLPLKMYEAASNMHWYLSQVLCSITCFIFFTTIYTSSLLLMAVSVDRYLAAAFPVTYRASRRVLHGIVGSVFIWLCSGAHCTIVFIIVHKGNENQTTPKTTCYSNFTDSQNDIILPTRLEFFLVIFMMPLLVCVFCYLKCIWILYSRPCIAKEKKQKAIGMALSTLAVFLICFLPYNISHLVGYSINHSPDWRNYTLLLSTLNTCLDPMIFYFSSNTYRNTTKLSFFKIASFRRHKAPKTNTSVEMDQDI</sequence>
<dbReference type="GO" id="GO:0071398">
    <property type="term" value="P:cellular response to fatty acid"/>
    <property type="evidence" value="ECO:0007669"/>
    <property type="project" value="TreeGrafter"/>
</dbReference>
<keyword evidence="4 9" id="KW-1133">Transmembrane helix</keyword>
<evidence type="ECO:0000256" key="1">
    <source>
        <dbReference type="ARBA" id="ARBA00004651"/>
    </source>
</evidence>
<dbReference type="InterPro" id="IPR017452">
    <property type="entry name" value="GPCR_Rhodpsn_7TM"/>
</dbReference>
<dbReference type="PANTHER" id="PTHR45822">
    <property type="entry name" value="FREE FATTY ACID RECEPTOR 2-RELATED"/>
    <property type="match status" value="1"/>
</dbReference>
<keyword evidence="6 9" id="KW-0472">Membrane</keyword>
<dbReference type="PRINTS" id="PR01904">
    <property type="entry name" value="GPR40FAMILY"/>
</dbReference>
<evidence type="ECO:0000256" key="6">
    <source>
        <dbReference type="ARBA" id="ARBA00023136"/>
    </source>
</evidence>
<keyword evidence="3 9" id="KW-0812">Transmembrane</keyword>
<dbReference type="PROSITE" id="PS50262">
    <property type="entry name" value="G_PROTEIN_RECEP_F1_2"/>
    <property type="match status" value="1"/>
</dbReference>
<protein>
    <recommendedName>
        <fullName evidence="10">G-protein coupled receptors family 1 profile domain-containing protein</fullName>
    </recommendedName>
</protein>
<evidence type="ECO:0000256" key="5">
    <source>
        <dbReference type="ARBA" id="ARBA00023040"/>
    </source>
</evidence>
<name>A0AAD9E6F0_9TELE</name>
<evidence type="ECO:0000256" key="7">
    <source>
        <dbReference type="ARBA" id="ARBA00023170"/>
    </source>
</evidence>
<evidence type="ECO:0000256" key="3">
    <source>
        <dbReference type="ARBA" id="ARBA00022692"/>
    </source>
</evidence>
<dbReference type="PANTHER" id="PTHR45822:SF7">
    <property type="entry name" value="FREE FATTY ACID RECEPTOR 3-LIKE"/>
    <property type="match status" value="1"/>
</dbReference>
<dbReference type="AlphaFoldDB" id="A0AAD9E6F0"/>
<reference evidence="11" key="1">
    <citation type="submission" date="2023-03" db="EMBL/GenBank/DDBJ databases">
        <title>Electrophorus voltai genome.</title>
        <authorList>
            <person name="Bian C."/>
        </authorList>
    </citation>
    <scope>NUCLEOTIDE SEQUENCE</scope>
    <source>
        <strain evidence="11">CB-2022</strain>
        <tissue evidence="11">Muscle</tissue>
    </source>
</reference>
<comment type="subcellular location">
    <subcellularLocation>
        <location evidence="1">Cell membrane</location>
        <topology evidence="1">Multi-pass membrane protein</topology>
    </subcellularLocation>
</comment>
<feature type="transmembrane region" description="Helical" evidence="9">
    <location>
        <begin position="20"/>
        <end position="41"/>
    </location>
</feature>
<evidence type="ECO:0000256" key="2">
    <source>
        <dbReference type="ARBA" id="ARBA00022475"/>
    </source>
</evidence>
<dbReference type="InterPro" id="IPR000276">
    <property type="entry name" value="GPCR_Rhodpsn"/>
</dbReference>
<dbReference type="InterPro" id="IPR013312">
    <property type="entry name" value="GPR40-rel_orph"/>
</dbReference>
<feature type="transmembrane region" description="Helical" evidence="9">
    <location>
        <begin position="53"/>
        <end position="71"/>
    </location>
</feature>
<evidence type="ECO:0000256" key="9">
    <source>
        <dbReference type="SAM" id="Phobius"/>
    </source>
</evidence>
<keyword evidence="5" id="KW-0297">G-protein coupled receptor</keyword>
<feature type="domain" description="G-protein coupled receptors family 1 profile" evidence="10">
    <location>
        <begin position="32"/>
        <end position="278"/>
    </location>
</feature>
<keyword evidence="2" id="KW-1003">Cell membrane</keyword>
<comment type="caution">
    <text evidence="11">The sequence shown here is derived from an EMBL/GenBank/DDBJ whole genome shotgun (WGS) entry which is preliminary data.</text>
</comment>
<accession>A0AAD9E6F0</accession>
<evidence type="ECO:0000256" key="4">
    <source>
        <dbReference type="ARBA" id="ARBA00022989"/>
    </source>
</evidence>
<gene>
    <name evidence="11" type="ORF">P4O66_000040</name>
</gene>
<dbReference type="EMBL" id="JAROKS010000001">
    <property type="protein sequence ID" value="KAK1806148.1"/>
    <property type="molecule type" value="Genomic_DNA"/>
</dbReference>
<feature type="transmembrane region" description="Helical" evidence="9">
    <location>
        <begin position="83"/>
        <end position="109"/>
    </location>
</feature>
<evidence type="ECO:0000313" key="12">
    <source>
        <dbReference type="Proteomes" id="UP001239994"/>
    </source>
</evidence>
<feature type="transmembrane region" description="Helical" evidence="9">
    <location>
        <begin position="188"/>
        <end position="212"/>
    </location>
</feature>
<evidence type="ECO:0000259" key="10">
    <source>
        <dbReference type="PROSITE" id="PS50262"/>
    </source>
</evidence>
<evidence type="ECO:0000313" key="11">
    <source>
        <dbReference type="EMBL" id="KAK1806148.1"/>
    </source>
</evidence>
<dbReference type="CDD" id="cd15170">
    <property type="entry name" value="7tmA_FFAR2_FFAR3"/>
    <property type="match status" value="1"/>
</dbReference>
<proteinExistence type="predicted"/>
<keyword evidence="8" id="KW-0807">Transducer</keyword>
<dbReference type="GO" id="GO:0005886">
    <property type="term" value="C:plasma membrane"/>
    <property type="evidence" value="ECO:0007669"/>
    <property type="project" value="UniProtKB-SubCell"/>
</dbReference>
<feature type="transmembrane region" description="Helical" evidence="9">
    <location>
        <begin position="130"/>
        <end position="155"/>
    </location>
</feature>
<keyword evidence="7" id="KW-0675">Receptor</keyword>
<organism evidence="11 12">
    <name type="scientific">Electrophorus voltai</name>
    <dbReference type="NCBI Taxonomy" id="2609070"/>
    <lineage>
        <taxon>Eukaryota</taxon>
        <taxon>Metazoa</taxon>
        <taxon>Chordata</taxon>
        <taxon>Craniata</taxon>
        <taxon>Vertebrata</taxon>
        <taxon>Euteleostomi</taxon>
        <taxon>Actinopterygii</taxon>
        <taxon>Neopterygii</taxon>
        <taxon>Teleostei</taxon>
        <taxon>Ostariophysi</taxon>
        <taxon>Gymnotiformes</taxon>
        <taxon>Gymnotoidei</taxon>
        <taxon>Gymnotidae</taxon>
        <taxon>Electrophorus</taxon>
    </lineage>
</organism>
<dbReference type="SUPFAM" id="SSF81321">
    <property type="entry name" value="Family A G protein-coupled receptor-like"/>
    <property type="match status" value="1"/>
</dbReference>
<feature type="transmembrane region" description="Helical" evidence="9">
    <location>
        <begin position="263"/>
        <end position="281"/>
    </location>
</feature>
<feature type="transmembrane region" description="Helical" evidence="9">
    <location>
        <begin position="224"/>
        <end position="243"/>
    </location>
</feature>
<dbReference type="Proteomes" id="UP001239994">
    <property type="component" value="Unassembled WGS sequence"/>
</dbReference>
<dbReference type="Gene3D" id="1.20.1070.10">
    <property type="entry name" value="Rhodopsin 7-helix transmembrane proteins"/>
    <property type="match status" value="1"/>
</dbReference>
<keyword evidence="12" id="KW-1185">Reference proteome</keyword>
<dbReference type="PRINTS" id="PR00237">
    <property type="entry name" value="GPCRRHODOPSN"/>
</dbReference>
<dbReference type="Pfam" id="PF00001">
    <property type="entry name" value="7tm_1"/>
    <property type="match status" value="1"/>
</dbReference>
<evidence type="ECO:0000256" key="8">
    <source>
        <dbReference type="ARBA" id="ARBA00023224"/>
    </source>
</evidence>
<dbReference type="GO" id="GO:0004930">
    <property type="term" value="F:G protein-coupled receptor activity"/>
    <property type="evidence" value="ECO:0007669"/>
    <property type="project" value="UniProtKB-KW"/>
</dbReference>